<gene>
    <name evidence="7" type="ORF">EFY87_14285</name>
</gene>
<evidence type="ECO:0000256" key="2">
    <source>
        <dbReference type="ARBA" id="ARBA00023125"/>
    </source>
</evidence>
<evidence type="ECO:0000256" key="1">
    <source>
        <dbReference type="ARBA" id="ARBA00022908"/>
    </source>
</evidence>
<dbReference type="Pfam" id="PF00239">
    <property type="entry name" value="Resolvase"/>
    <property type="match status" value="1"/>
</dbReference>
<dbReference type="GO" id="GO:0003677">
    <property type="term" value="F:DNA binding"/>
    <property type="evidence" value="ECO:0007669"/>
    <property type="project" value="UniProtKB-KW"/>
</dbReference>
<keyword evidence="8" id="KW-1185">Reference proteome</keyword>
<dbReference type="AlphaFoldDB" id="A0A3M9M5D2"/>
<dbReference type="InterPro" id="IPR006119">
    <property type="entry name" value="Resolv_N"/>
</dbReference>
<keyword evidence="3" id="KW-0233">DNA recombination</keyword>
<evidence type="ECO:0000313" key="8">
    <source>
        <dbReference type="Proteomes" id="UP000271678"/>
    </source>
</evidence>
<feature type="domain" description="Resolvase/invertase-type recombinase catalytic" evidence="6">
    <location>
        <begin position="36"/>
        <end position="94"/>
    </location>
</feature>
<name>A0A3M9M5D2_9MICO</name>
<evidence type="ECO:0000259" key="6">
    <source>
        <dbReference type="PROSITE" id="PS51736"/>
    </source>
</evidence>
<dbReference type="SUPFAM" id="SSF53041">
    <property type="entry name" value="Resolvase-like"/>
    <property type="match status" value="1"/>
</dbReference>
<evidence type="ECO:0000256" key="5">
    <source>
        <dbReference type="PROSITE-ProRule" id="PRU10137"/>
    </source>
</evidence>
<reference evidence="7 8" key="1">
    <citation type="submission" date="2018-11" db="EMBL/GenBank/DDBJ databases">
        <title>Draft genome of Simplicispira Flexivirga sp. BO-16.</title>
        <authorList>
            <person name="Im W.T."/>
        </authorList>
    </citation>
    <scope>NUCLEOTIDE SEQUENCE [LARGE SCALE GENOMIC DNA]</scope>
    <source>
        <strain evidence="7 8">BO-16</strain>
    </source>
</reference>
<dbReference type="Gene3D" id="3.40.50.1390">
    <property type="entry name" value="Resolvase, N-terminal catalytic domain"/>
    <property type="match status" value="1"/>
</dbReference>
<dbReference type="PROSITE" id="PS51736">
    <property type="entry name" value="RECOMBINASES_3"/>
    <property type="match status" value="1"/>
</dbReference>
<evidence type="ECO:0000256" key="3">
    <source>
        <dbReference type="ARBA" id="ARBA00023172"/>
    </source>
</evidence>
<dbReference type="Proteomes" id="UP000271678">
    <property type="component" value="Unassembled WGS sequence"/>
</dbReference>
<dbReference type="GO" id="GO:0015074">
    <property type="term" value="P:DNA integration"/>
    <property type="evidence" value="ECO:0007669"/>
    <property type="project" value="UniProtKB-KW"/>
</dbReference>
<evidence type="ECO:0000313" key="7">
    <source>
        <dbReference type="EMBL" id="RNI20742.1"/>
    </source>
</evidence>
<sequence>MTVLGRLEKPRRSWVPTWRAPCAENRGAAVNAERQAVVGYARVSTDKQRHDLQMDALAKLHPVRVFTEKASTRKQRPEFEAMLDYVRAGDQVAV</sequence>
<evidence type="ECO:0000256" key="4">
    <source>
        <dbReference type="PIRSR" id="PIRSR606118-50"/>
    </source>
</evidence>
<organism evidence="7 8">
    <name type="scientific">Flexivirga caeni</name>
    <dbReference type="NCBI Taxonomy" id="2294115"/>
    <lineage>
        <taxon>Bacteria</taxon>
        <taxon>Bacillati</taxon>
        <taxon>Actinomycetota</taxon>
        <taxon>Actinomycetes</taxon>
        <taxon>Micrococcales</taxon>
        <taxon>Dermacoccaceae</taxon>
        <taxon>Flexivirga</taxon>
    </lineage>
</organism>
<proteinExistence type="predicted"/>
<comment type="caution">
    <text evidence="7">The sequence shown here is derived from an EMBL/GenBank/DDBJ whole genome shotgun (WGS) entry which is preliminary data.</text>
</comment>
<dbReference type="EMBL" id="RJJQ01000015">
    <property type="protein sequence ID" value="RNI20742.1"/>
    <property type="molecule type" value="Genomic_DNA"/>
</dbReference>
<feature type="active site" description="O-(5'-phospho-DNA)-serine intermediate" evidence="4 5">
    <location>
        <position position="44"/>
    </location>
</feature>
<dbReference type="GO" id="GO:0000150">
    <property type="term" value="F:DNA strand exchange activity"/>
    <property type="evidence" value="ECO:0007669"/>
    <property type="project" value="InterPro"/>
</dbReference>
<dbReference type="InterPro" id="IPR006118">
    <property type="entry name" value="Recombinase_CS"/>
</dbReference>
<keyword evidence="2" id="KW-0238">DNA-binding</keyword>
<dbReference type="PROSITE" id="PS00397">
    <property type="entry name" value="RECOMBINASES_1"/>
    <property type="match status" value="1"/>
</dbReference>
<keyword evidence="1" id="KW-0229">DNA integration</keyword>
<protein>
    <recommendedName>
        <fullName evidence="6">Resolvase/invertase-type recombinase catalytic domain-containing protein</fullName>
    </recommendedName>
</protein>
<dbReference type="InterPro" id="IPR036162">
    <property type="entry name" value="Resolvase-like_N_sf"/>
</dbReference>
<accession>A0A3M9M5D2</accession>